<protein>
    <submittedName>
        <fullName evidence="2">Uncharacterized protein</fullName>
    </submittedName>
</protein>
<proteinExistence type="predicted"/>
<comment type="caution">
    <text evidence="2">The sequence shown here is derived from an EMBL/GenBank/DDBJ whole genome shotgun (WGS) entry which is preliminary data.</text>
</comment>
<accession>A0ABD0KED6</accession>
<evidence type="ECO:0000256" key="1">
    <source>
        <dbReference type="SAM" id="MobiDB-lite"/>
    </source>
</evidence>
<dbReference type="AlphaFoldDB" id="A0ABD0KED6"/>
<evidence type="ECO:0000313" key="3">
    <source>
        <dbReference type="Proteomes" id="UP001519460"/>
    </source>
</evidence>
<reference evidence="2 3" key="1">
    <citation type="journal article" date="2023" name="Sci. Data">
        <title>Genome assembly of the Korean intertidal mud-creeper Batillaria attramentaria.</title>
        <authorList>
            <person name="Patra A.K."/>
            <person name="Ho P.T."/>
            <person name="Jun S."/>
            <person name="Lee S.J."/>
            <person name="Kim Y."/>
            <person name="Won Y.J."/>
        </authorList>
    </citation>
    <scope>NUCLEOTIDE SEQUENCE [LARGE SCALE GENOMIC DNA]</scope>
    <source>
        <strain evidence="2">Wonlab-2016</strain>
    </source>
</reference>
<dbReference type="EMBL" id="JACVVK020000194">
    <property type="protein sequence ID" value="KAK7485475.1"/>
    <property type="molecule type" value="Genomic_DNA"/>
</dbReference>
<evidence type="ECO:0000313" key="2">
    <source>
        <dbReference type="EMBL" id="KAK7485475.1"/>
    </source>
</evidence>
<organism evidence="2 3">
    <name type="scientific">Batillaria attramentaria</name>
    <dbReference type="NCBI Taxonomy" id="370345"/>
    <lineage>
        <taxon>Eukaryota</taxon>
        <taxon>Metazoa</taxon>
        <taxon>Spiralia</taxon>
        <taxon>Lophotrochozoa</taxon>
        <taxon>Mollusca</taxon>
        <taxon>Gastropoda</taxon>
        <taxon>Caenogastropoda</taxon>
        <taxon>Sorbeoconcha</taxon>
        <taxon>Cerithioidea</taxon>
        <taxon>Batillariidae</taxon>
        <taxon>Batillaria</taxon>
    </lineage>
</organism>
<feature type="non-terminal residue" evidence="2">
    <location>
        <position position="1"/>
    </location>
</feature>
<sequence>ADNSQLGLPPRPLDPDNGPFRGPAQLVLLSLKPGPRQKALPPAQAQSVSRNSHRHAQQEEFSSPALQPRICVLKARHGVKMFSLERNSSRREIARILLCVLSSGDYTACLVS</sequence>
<dbReference type="Proteomes" id="UP001519460">
    <property type="component" value="Unassembled WGS sequence"/>
</dbReference>
<feature type="region of interest" description="Disordered" evidence="1">
    <location>
        <begin position="1"/>
        <end position="63"/>
    </location>
</feature>
<gene>
    <name evidence="2" type="ORF">BaRGS_00023285</name>
</gene>
<name>A0ABD0KED6_9CAEN</name>
<keyword evidence="3" id="KW-1185">Reference proteome</keyword>